<dbReference type="InterPro" id="IPR023397">
    <property type="entry name" value="SAM-dep_MeTrfase_MraW_recog"/>
</dbReference>
<evidence type="ECO:0000256" key="4">
    <source>
        <dbReference type="ARBA" id="ARBA00022679"/>
    </source>
</evidence>
<evidence type="ECO:0000313" key="8">
    <source>
        <dbReference type="Proteomes" id="UP000179115"/>
    </source>
</evidence>
<dbReference type="Proteomes" id="UP000179115">
    <property type="component" value="Unassembled WGS sequence"/>
</dbReference>
<name>A0A1F6EE36_9BACT</name>
<dbReference type="InterPro" id="IPR002903">
    <property type="entry name" value="RsmH"/>
</dbReference>
<organism evidence="7 8">
    <name type="scientific">Candidatus Kaiserbacteria bacterium RIFCSPLOWO2_01_FULL_51_21</name>
    <dbReference type="NCBI Taxonomy" id="1798508"/>
    <lineage>
        <taxon>Bacteria</taxon>
        <taxon>Candidatus Kaiseribacteriota</taxon>
    </lineage>
</organism>
<dbReference type="Gene3D" id="3.40.50.150">
    <property type="entry name" value="Vaccinia Virus protein VP39"/>
    <property type="match status" value="1"/>
</dbReference>
<dbReference type="PANTHER" id="PTHR11265">
    <property type="entry name" value="S-ADENOSYL-METHYLTRANSFERASE MRAW"/>
    <property type="match status" value="1"/>
</dbReference>
<evidence type="ECO:0000313" key="7">
    <source>
        <dbReference type="EMBL" id="OGG71877.1"/>
    </source>
</evidence>
<dbReference type="Pfam" id="PF01795">
    <property type="entry name" value="Methyltransf_5"/>
    <property type="match status" value="1"/>
</dbReference>
<dbReference type="SUPFAM" id="SSF81799">
    <property type="entry name" value="Putative methyltransferase TM0872, insert domain"/>
    <property type="match status" value="1"/>
</dbReference>
<feature type="binding site" evidence="6">
    <location>
        <position position="77"/>
    </location>
    <ligand>
        <name>S-adenosyl-L-methionine</name>
        <dbReference type="ChEBI" id="CHEBI:59789"/>
    </ligand>
</feature>
<keyword evidence="3 6" id="KW-0489">Methyltransferase</keyword>
<feature type="binding site" evidence="6">
    <location>
        <begin position="30"/>
        <end position="32"/>
    </location>
    <ligand>
        <name>S-adenosyl-L-methionine</name>
        <dbReference type="ChEBI" id="CHEBI:59789"/>
    </ligand>
</feature>
<dbReference type="STRING" id="1798508.A3A35_03120"/>
<comment type="catalytic activity">
    <reaction evidence="6">
        <text>cytidine(1402) in 16S rRNA + S-adenosyl-L-methionine = N(4)-methylcytidine(1402) in 16S rRNA + S-adenosyl-L-homocysteine + H(+)</text>
        <dbReference type="Rhea" id="RHEA:42928"/>
        <dbReference type="Rhea" id="RHEA-COMP:10286"/>
        <dbReference type="Rhea" id="RHEA-COMP:10287"/>
        <dbReference type="ChEBI" id="CHEBI:15378"/>
        <dbReference type="ChEBI" id="CHEBI:57856"/>
        <dbReference type="ChEBI" id="CHEBI:59789"/>
        <dbReference type="ChEBI" id="CHEBI:74506"/>
        <dbReference type="ChEBI" id="CHEBI:82748"/>
        <dbReference type="EC" id="2.1.1.199"/>
    </reaction>
</comment>
<comment type="caution">
    <text evidence="7">The sequence shown here is derived from an EMBL/GenBank/DDBJ whole genome shotgun (WGS) entry which is preliminary data.</text>
</comment>
<dbReference type="SUPFAM" id="SSF53335">
    <property type="entry name" value="S-adenosyl-L-methionine-dependent methyltransferases"/>
    <property type="match status" value="1"/>
</dbReference>
<dbReference type="AlphaFoldDB" id="A0A1F6EE36"/>
<keyword evidence="5 6" id="KW-0949">S-adenosyl-L-methionine</keyword>
<dbReference type="PANTHER" id="PTHR11265:SF0">
    <property type="entry name" value="12S RRNA N4-METHYLCYTIDINE METHYLTRANSFERASE"/>
    <property type="match status" value="1"/>
</dbReference>
<feature type="binding site" evidence="6">
    <location>
        <position position="50"/>
    </location>
    <ligand>
        <name>S-adenosyl-L-methionine</name>
        <dbReference type="ChEBI" id="CHEBI:59789"/>
    </ligand>
</feature>
<proteinExistence type="inferred from homology"/>
<feature type="binding site" evidence="6">
    <location>
        <position position="98"/>
    </location>
    <ligand>
        <name>S-adenosyl-L-methionine</name>
        <dbReference type="ChEBI" id="CHEBI:59789"/>
    </ligand>
</feature>
<keyword evidence="4 6" id="KW-0808">Transferase</keyword>
<evidence type="ECO:0000256" key="5">
    <source>
        <dbReference type="ARBA" id="ARBA00022691"/>
    </source>
</evidence>
<dbReference type="EMBL" id="MFLV01000007">
    <property type="protein sequence ID" value="OGG71877.1"/>
    <property type="molecule type" value="Genomic_DNA"/>
</dbReference>
<gene>
    <name evidence="6" type="primary">rsmH</name>
    <name evidence="7" type="ORF">A3A35_03120</name>
</gene>
<feature type="binding site" evidence="6">
    <location>
        <position position="105"/>
    </location>
    <ligand>
        <name>S-adenosyl-L-methionine</name>
        <dbReference type="ChEBI" id="CHEBI:59789"/>
    </ligand>
</feature>
<evidence type="ECO:0000256" key="1">
    <source>
        <dbReference type="ARBA" id="ARBA00010396"/>
    </source>
</evidence>
<dbReference type="EC" id="2.1.1.199" evidence="6"/>
<evidence type="ECO:0000256" key="6">
    <source>
        <dbReference type="HAMAP-Rule" id="MF_01007"/>
    </source>
</evidence>
<evidence type="ECO:0000256" key="3">
    <source>
        <dbReference type="ARBA" id="ARBA00022603"/>
    </source>
</evidence>
<dbReference type="Gene3D" id="1.10.150.170">
    <property type="entry name" value="Putative methyltransferase TM0872, insert domain"/>
    <property type="match status" value="1"/>
</dbReference>
<protein>
    <recommendedName>
        <fullName evidence="6">Ribosomal RNA small subunit methyltransferase H</fullName>
        <ecNumber evidence="6">2.1.1.199</ecNumber>
    </recommendedName>
    <alternativeName>
        <fullName evidence="6">16S rRNA m(4)C1402 methyltransferase</fullName>
    </alternativeName>
    <alternativeName>
        <fullName evidence="6">rRNA (cytosine-N(4)-)-methyltransferase RsmH</fullName>
    </alternativeName>
</protein>
<keyword evidence="2 6" id="KW-0698">rRNA processing</keyword>
<dbReference type="NCBIfam" id="TIGR00006">
    <property type="entry name" value="16S rRNA (cytosine(1402)-N(4))-methyltransferase RsmH"/>
    <property type="match status" value="1"/>
</dbReference>
<reference evidence="7 8" key="1">
    <citation type="journal article" date="2016" name="Nat. Commun.">
        <title>Thousands of microbial genomes shed light on interconnected biogeochemical processes in an aquifer system.</title>
        <authorList>
            <person name="Anantharaman K."/>
            <person name="Brown C.T."/>
            <person name="Hug L.A."/>
            <person name="Sharon I."/>
            <person name="Castelle C.J."/>
            <person name="Probst A.J."/>
            <person name="Thomas B.C."/>
            <person name="Singh A."/>
            <person name="Wilkins M.J."/>
            <person name="Karaoz U."/>
            <person name="Brodie E.L."/>
            <person name="Williams K.H."/>
            <person name="Hubbard S.S."/>
            <person name="Banfield J.F."/>
        </authorList>
    </citation>
    <scope>NUCLEOTIDE SEQUENCE [LARGE SCALE GENOMIC DNA]</scope>
</reference>
<dbReference type="InterPro" id="IPR029063">
    <property type="entry name" value="SAM-dependent_MTases_sf"/>
</dbReference>
<comment type="similarity">
    <text evidence="1 6">Belongs to the methyltransferase superfamily. RsmH family.</text>
</comment>
<evidence type="ECO:0000256" key="2">
    <source>
        <dbReference type="ARBA" id="ARBA00022552"/>
    </source>
</evidence>
<dbReference type="HAMAP" id="MF_01007">
    <property type="entry name" value="16SrRNA_methyltr_H"/>
    <property type="match status" value="1"/>
</dbReference>
<comment type="subcellular location">
    <subcellularLocation>
        <location evidence="6">Cytoplasm</location>
    </subcellularLocation>
</comment>
<comment type="function">
    <text evidence="6">Specifically methylates the N4 position of cytidine in position 1402 (C1402) of 16S rRNA.</text>
</comment>
<accession>A0A1F6EE36</accession>
<dbReference type="GO" id="GO:0071424">
    <property type="term" value="F:rRNA (cytosine-N4-)-methyltransferase activity"/>
    <property type="evidence" value="ECO:0007669"/>
    <property type="project" value="UniProtKB-UniRule"/>
</dbReference>
<dbReference type="GO" id="GO:0005737">
    <property type="term" value="C:cytoplasm"/>
    <property type="evidence" value="ECO:0007669"/>
    <property type="project" value="UniProtKB-SubCell"/>
</dbReference>
<dbReference type="PIRSF" id="PIRSF004486">
    <property type="entry name" value="MraW"/>
    <property type="match status" value="1"/>
</dbReference>
<sequence>MHTPVLLQEVALGLALREGDTVVDATVNGGGHAEMIAKAIGETGVLVGFDLDRDALSMARKRLEGAPCKVVLVESNFTEAGAKLKAQGITGVDKFLFDLGLSSNQLDPQSGGIGRGFSFRRDEPLIMTFKTEGGAEGRKNAAEIVNSMSERELADMLWTYGQERASRKIAKAIVAARAKQRILTTEELVSVIERVAPRRGRIHPATKTFQALRIFVNDELENLKLGLGEARKALRAGGRIAVISFHSLEDKIVKEIFKTWQEEGGGAVITKKPIIPTREEAQRNPRSRSAKLRIFEKQI</sequence>
<keyword evidence="6" id="KW-0963">Cytoplasm</keyword>
<dbReference type="GO" id="GO:0070475">
    <property type="term" value="P:rRNA base methylation"/>
    <property type="evidence" value="ECO:0007669"/>
    <property type="project" value="UniProtKB-UniRule"/>
</dbReference>